<proteinExistence type="inferred from homology"/>
<dbReference type="CDD" id="cd00834">
    <property type="entry name" value="KAS_I_II"/>
    <property type="match status" value="1"/>
</dbReference>
<comment type="catalytic activity">
    <reaction evidence="11">
        <text>(9Z)-hexadecenoyl-[ACP] + malonyl-[ACP] + H(+) = 3-oxo-(11Z)-octadecenoyl-[ACP] + holo-[ACP] + CO2</text>
        <dbReference type="Rhea" id="RHEA:55040"/>
        <dbReference type="Rhea" id="RHEA-COMP:9623"/>
        <dbReference type="Rhea" id="RHEA-COMP:9685"/>
        <dbReference type="Rhea" id="RHEA-COMP:10800"/>
        <dbReference type="Rhea" id="RHEA-COMP:14074"/>
        <dbReference type="ChEBI" id="CHEBI:15378"/>
        <dbReference type="ChEBI" id="CHEBI:16526"/>
        <dbReference type="ChEBI" id="CHEBI:64479"/>
        <dbReference type="ChEBI" id="CHEBI:78449"/>
        <dbReference type="ChEBI" id="CHEBI:83989"/>
        <dbReference type="ChEBI" id="CHEBI:138538"/>
        <dbReference type="EC" id="2.3.1.179"/>
    </reaction>
</comment>
<dbReference type="InterPro" id="IPR014031">
    <property type="entry name" value="Ketoacyl_synth_C"/>
</dbReference>
<dbReference type="Pfam" id="PF02801">
    <property type="entry name" value="Ketoacyl-synt_C"/>
    <property type="match status" value="1"/>
</dbReference>
<comment type="similarity">
    <text evidence="2 11 13">Belongs to the thiolase-like superfamily. Beta-ketoacyl-ACP synthases family.</text>
</comment>
<dbReference type="PROSITE" id="PS52004">
    <property type="entry name" value="KS3_2"/>
    <property type="match status" value="1"/>
</dbReference>
<dbReference type="NCBIfam" id="TIGR03150">
    <property type="entry name" value="fabF"/>
    <property type="match status" value="1"/>
</dbReference>
<dbReference type="InterPro" id="IPR017568">
    <property type="entry name" value="3-oxoacyl-ACP_synth-2"/>
</dbReference>
<protein>
    <recommendedName>
        <fullName evidence="4 11">3-oxoacyl-[acyl-carrier-protein] synthase 2</fullName>
        <ecNumber evidence="3 11">2.3.1.179</ecNumber>
    </recommendedName>
</protein>
<evidence type="ECO:0000256" key="6">
    <source>
        <dbReference type="ARBA" id="ARBA00022679"/>
    </source>
</evidence>
<organism evidence="15 16">
    <name type="scientific">Breznakiella homolactica</name>
    <dbReference type="NCBI Taxonomy" id="2798577"/>
    <lineage>
        <taxon>Bacteria</taxon>
        <taxon>Pseudomonadati</taxon>
        <taxon>Spirochaetota</taxon>
        <taxon>Spirochaetia</taxon>
        <taxon>Spirochaetales</taxon>
        <taxon>Breznakiellaceae</taxon>
        <taxon>Breznakiella</taxon>
    </lineage>
</organism>
<keyword evidence="5 11" id="KW-0444">Lipid biosynthesis</keyword>
<evidence type="ECO:0000256" key="3">
    <source>
        <dbReference type="ARBA" id="ARBA00012356"/>
    </source>
</evidence>
<dbReference type="RefSeq" id="WP_215628324.1">
    <property type="nucleotide sequence ID" value="NZ_CP067089.2"/>
</dbReference>
<dbReference type="PANTHER" id="PTHR11712:SF336">
    <property type="entry name" value="3-OXOACYL-[ACYL-CARRIER-PROTEIN] SYNTHASE, MITOCHONDRIAL"/>
    <property type="match status" value="1"/>
</dbReference>
<keyword evidence="16" id="KW-1185">Reference proteome</keyword>
<comment type="function">
    <text evidence="11">Involved in the type II fatty acid elongation cycle. Catalyzes the elongation of a wide range of acyl-ACP by the addition of two carbons from malonyl-ACP to an acyl acceptor. Can efficiently catalyze the conversion of palmitoleoyl-ACP (cis-hexadec-9-enoyl-ACP) to cis-vaccenoyl-ACP (cis-octadec-11-enoyl-ACP), an essential step in the thermal regulation of fatty acid composition.</text>
</comment>
<accession>A0A7T8BCD1</accession>
<reference evidence="15" key="1">
    <citation type="submission" date="2021-01" db="EMBL/GenBank/DDBJ databases">
        <title>Description of Breznakiella homolactica.</title>
        <authorList>
            <person name="Song Y."/>
            <person name="Brune A."/>
        </authorList>
    </citation>
    <scope>NUCLEOTIDE SEQUENCE</scope>
    <source>
        <strain evidence="15">RmG30</strain>
    </source>
</reference>
<keyword evidence="10 11" id="KW-0012">Acyltransferase</keyword>
<dbReference type="PANTHER" id="PTHR11712">
    <property type="entry name" value="POLYKETIDE SYNTHASE-RELATED"/>
    <property type="match status" value="1"/>
</dbReference>
<dbReference type="GO" id="GO:0005829">
    <property type="term" value="C:cytosol"/>
    <property type="evidence" value="ECO:0007669"/>
    <property type="project" value="TreeGrafter"/>
</dbReference>
<evidence type="ECO:0000256" key="1">
    <source>
        <dbReference type="ARBA" id="ARBA00005194"/>
    </source>
</evidence>
<evidence type="ECO:0000256" key="2">
    <source>
        <dbReference type="ARBA" id="ARBA00008467"/>
    </source>
</evidence>
<evidence type="ECO:0000256" key="12">
    <source>
        <dbReference type="PIRSR" id="PIRSR000447-1"/>
    </source>
</evidence>
<evidence type="ECO:0000256" key="4">
    <source>
        <dbReference type="ARBA" id="ARBA00014657"/>
    </source>
</evidence>
<dbReference type="NCBIfam" id="NF005589">
    <property type="entry name" value="PRK07314.1"/>
    <property type="match status" value="1"/>
</dbReference>
<dbReference type="InterPro" id="IPR014030">
    <property type="entry name" value="Ketoacyl_synth_N"/>
</dbReference>
<evidence type="ECO:0000256" key="9">
    <source>
        <dbReference type="ARBA" id="ARBA00023160"/>
    </source>
</evidence>
<keyword evidence="7" id="KW-0276">Fatty acid metabolism</keyword>
<dbReference type="SMART" id="SM00825">
    <property type="entry name" value="PKS_KS"/>
    <property type="match status" value="1"/>
</dbReference>
<evidence type="ECO:0000256" key="5">
    <source>
        <dbReference type="ARBA" id="ARBA00022516"/>
    </source>
</evidence>
<evidence type="ECO:0000256" key="8">
    <source>
        <dbReference type="ARBA" id="ARBA00023098"/>
    </source>
</evidence>
<keyword evidence="6 11" id="KW-0808">Transferase</keyword>
<feature type="domain" description="Ketosynthase family 3 (KS3)" evidence="14">
    <location>
        <begin position="2"/>
        <end position="419"/>
    </location>
</feature>
<gene>
    <name evidence="15" type="primary">fabF</name>
    <name evidence="15" type="ORF">JFL75_08890</name>
</gene>
<name>A0A7T8BCD1_9SPIR</name>
<dbReference type="KEGG" id="bhc:JFL75_08890"/>
<dbReference type="InterPro" id="IPR000794">
    <property type="entry name" value="Beta-ketoacyl_synthase"/>
</dbReference>
<dbReference type="SUPFAM" id="SSF53901">
    <property type="entry name" value="Thiolase-like"/>
    <property type="match status" value="2"/>
</dbReference>
<keyword evidence="9 11" id="KW-0275">Fatty acid biosynthesis</keyword>
<evidence type="ECO:0000256" key="10">
    <source>
        <dbReference type="ARBA" id="ARBA00023315"/>
    </source>
</evidence>
<dbReference type="FunFam" id="3.40.47.10:FF:000009">
    <property type="entry name" value="3-oxoacyl-[acyl-carrier-protein] synthase 2"/>
    <property type="match status" value="1"/>
</dbReference>
<dbReference type="GO" id="GO:0004315">
    <property type="term" value="F:3-oxoacyl-[acyl-carrier-protein] synthase activity"/>
    <property type="evidence" value="ECO:0007669"/>
    <property type="project" value="UniProtKB-UniRule"/>
</dbReference>
<dbReference type="AlphaFoldDB" id="A0A7T8BCD1"/>
<dbReference type="InterPro" id="IPR020841">
    <property type="entry name" value="PKS_Beta-ketoAc_synthase_dom"/>
</dbReference>
<evidence type="ECO:0000313" key="15">
    <source>
        <dbReference type="EMBL" id="QQO11015.1"/>
    </source>
</evidence>
<keyword evidence="8" id="KW-0443">Lipid metabolism</keyword>
<evidence type="ECO:0000256" key="7">
    <source>
        <dbReference type="ARBA" id="ARBA00022832"/>
    </source>
</evidence>
<evidence type="ECO:0000313" key="16">
    <source>
        <dbReference type="Proteomes" id="UP000595917"/>
    </source>
</evidence>
<dbReference type="Gene3D" id="3.40.47.10">
    <property type="match status" value="1"/>
</dbReference>
<evidence type="ECO:0000259" key="14">
    <source>
        <dbReference type="PROSITE" id="PS52004"/>
    </source>
</evidence>
<feature type="active site" description="For beta-ketoacyl synthase activity" evidence="12">
    <location>
        <position position="171"/>
    </location>
</feature>
<dbReference type="EMBL" id="CP067089">
    <property type="protein sequence ID" value="QQO11015.1"/>
    <property type="molecule type" value="Genomic_DNA"/>
</dbReference>
<evidence type="ECO:0000256" key="13">
    <source>
        <dbReference type="RuleBase" id="RU003694"/>
    </source>
</evidence>
<comment type="catalytic activity">
    <reaction evidence="11">
        <text>a fatty acyl-[ACP] + malonyl-[ACP] + H(+) = a 3-oxoacyl-[ACP] + holo-[ACP] + CO2</text>
        <dbReference type="Rhea" id="RHEA:22836"/>
        <dbReference type="Rhea" id="RHEA-COMP:9623"/>
        <dbReference type="Rhea" id="RHEA-COMP:9685"/>
        <dbReference type="Rhea" id="RHEA-COMP:9916"/>
        <dbReference type="Rhea" id="RHEA-COMP:14125"/>
        <dbReference type="ChEBI" id="CHEBI:15378"/>
        <dbReference type="ChEBI" id="CHEBI:16526"/>
        <dbReference type="ChEBI" id="CHEBI:64479"/>
        <dbReference type="ChEBI" id="CHEBI:78449"/>
        <dbReference type="ChEBI" id="CHEBI:78776"/>
        <dbReference type="ChEBI" id="CHEBI:138651"/>
    </reaction>
</comment>
<dbReference type="PIRSF" id="PIRSF000447">
    <property type="entry name" value="KAS_II"/>
    <property type="match status" value="1"/>
</dbReference>
<dbReference type="UniPathway" id="UPA00094"/>
<comment type="pathway">
    <text evidence="1 11">Lipid metabolism; fatty acid biosynthesis.</text>
</comment>
<evidence type="ECO:0000256" key="11">
    <source>
        <dbReference type="PIRNR" id="PIRNR000447"/>
    </source>
</evidence>
<dbReference type="Pfam" id="PF00109">
    <property type="entry name" value="ketoacyl-synt"/>
    <property type="match status" value="1"/>
</dbReference>
<dbReference type="GO" id="GO:0006633">
    <property type="term" value="P:fatty acid biosynthetic process"/>
    <property type="evidence" value="ECO:0007669"/>
    <property type="project" value="UniProtKB-UniRule"/>
</dbReference>
<sequence length="421" mass="44391">MKTRVVVTGMGVISPIGNSVEEFKNSLKAGKSGVGKIESFDTTDFDVKIAGEIKEFNPTDWIDKKDARKMARFTQFAVAAADQALVQAGLIEKKEGERPQVKSDPERTGIVLGNGIGGFEVITESFKKLFDAGPKRMLPLTVPLMIGNEAAGNISMIYGTKGPALTQVTACASGTDAIGEALDLIRAGRADVVITGGTEATIVPFAVGGFQMLKALSAKRNDEPEKASRPFDADRDGFVLGEGAGVLVIESEEHAKKRGAKILAELAGYGVSADAYHITSPEPSGEGGGRAIQLALKDAGIKPEDVQYYNAHGTSTEINDPTETKMIKYAFGDHAYKLKVSSTKSMTGHCIAGGGGIEAIACILAINEGFYPPTINLDNPDPECDLDYVPNKAQEGVIDVAASGSLGFGGHNGVVVFRKYT</sequence>
<dbReference type="InterPro" id="IPR016039">
    <property type="entry name" value="Thiolase-like"/>
</dbReference>
<dbReference type="EC" id="2.3.1.179" evidence="3 11"/>
<dbReference type="Proteomes" id="UP000595917">
    <property type="component" value="Chromosome"/>
</dbReference>